<dbReference type="AlphaFoldDB" id="A0AAW2XZB4"/>
<proteinExistence type="inferred from homology"/>
<dbReference type="PANTHER" id="PTHR22930:SF281">
    <property type="entry name" value="NUCLEASE"/>
    <property type="match status" value="1"/>
</dbReference>
<keyword evidence="8" id="KW-0472">Membrane</keyword>
<dbReference type="InterPro" id="IPR027806">
    <property type="entry name" value="HARBI1_dom"/>
</dbReference>
<comment type="cofactor">
    <cofactor evidence="1">
        <name>a divalent metal cation</name>
        <dbReference type="ChEBI" id="CHEBI:60240"/>
    </cofactor>
</comment>
<evidence type="ECO:0000256" key="2">
    <source>
        <dbReference type="ARBA" id="ARBA00004123"/>
    </source>
</evidence>
<protein>
    <recommendedName>
        <fullName evidence="12">Transposase</fullName>
    </recommendedName>
</protein>
<evidence type="ECO:0000256" key="5">
    <source>
        <dbReference type="ARBA" id="ARBA00022723"/>
    </source>
</evidence>
<keyword evidence="5" id="KW-0479">Metal-binding</keyword>
<name>A0AAW2XZB4_9LAMI</name>
<feature type="domain" description="DUF8040" evidence="10">
    <location>
        <begin position="61"/>
        <end position="147"/>
    </location>
</feature>
<evidence type="ECO:0000256" key="8">
    <source>
        <dbReference type="SAM" id="Phobius"/>
    </source>
</evidence>
<dbReference type="PANTHER" id="PTHR22930">
    <property type="match status" value="1"/>
</dbReference>
<comment type="subcellular location">
    <subcellularLocation>
        <location evidence="2">Nucleus</location>
    </subcellularLocation>
</comment>
<dbReference type="GO" id="GO:0016787">
    <property type="term" value="F:hydrolase activity"/>
    <property type="evidence" value="ECO:0007669"/>
    <property type="project" value="UniProtKB-KW"/>
</dbReference>
<evidence type="ECO:0000256" key="1">
    <source>
        <dbReference type="ARBA" id="ARBA00001968"/>
    </source>
</evidence>
<dbReference type="GO" id="GO:0046872">
    <property type="term" value="F:metal ion binding"/>
    <property type="evidence" value="ECO:0007669"/>
    <property type="project" value="UniProtKB-KW"/>
</dbReference>
<reference evidence="11" key="1">
    <citation type="submission" date="2020-06" db="EMBL/GenBank/DDBJ databases">
        <authorList>
            <person name="Li T."/>
            <person name="Hu X."/>
            <person name="Zhang T."/>
            <person name="Song X."/>
            <person name="Zhang H."/>
            <person name="Dai N."/>
            <person name="Sheng W."/>
            <person name="Hou X."/>
            <person name="Wei L."/>
        </authorList>
    </citation>
    <scope>NUCLEOTIDE SEQUENCE</scope>
    <source>
        <strain evidence="11">KEN1</strain>
        <tissue evidence="11">Leaf</tissue>
    </source>
</reference>
<keyword evidence="8" id="KW-1133">Transmembrane helix</keyword>
<comment type="similarity">
    <text evidence="3">Belongs to the HARBI1 family.</text>
</comment>
<reference evidence="11" key="2">
    <citation type="journal article" date="2024" name="Plant">
        <title>Genomic evolution and insights into agronomic trait innovations of Sesamum species.</title>
        <authorList>
            <person name="Miao H."/>
            <person name="Wang L."/>
            <person name="Qu L."/>
            <person name="Liu H."/>
            <person name="Sun Y."/>
            <person name="Le M."/>
            <person name="Wang Q."/>
            <person name="Wei S."/>
            <person name="Zheng Y."/>
            <person name="Lin W."/>
            <person name="Duan Y."/>
            <person name="Cao H."/>
            <person name="Xiong S."/>
            <person name="Wang X."/>
            <person name="Wei L."/>
            <person name="Li C."/>
            <person name="Ma Q."/>
            <person name="Ju M."/>
            <person name="Zhao R."/>
            <person name="Li G."/>
            <person name="Mu C."/>
            <person name="Tian Q."/>
            <person name="Mei H."/>
            <person name="Zhang T."/>
            <person name="Gao T."/>
            <person name="Zhang H."/>
        </authorList>
    </citation>
    <scope>NUCLEOTIDE SEQUENCE</scope>
    <source>
        <strain evidence="11">KEN1</strain>
    </source>
</reference>
<feature type="domain" description="DDE Tnp4" evidence="9">
    <location>
        <begin position="178"/>
        <end position="340"/>
    </location>
</feature>
<organism evidence="11">
    <name type="scientific">Sesamum latifolium</name>
    <dbReference type="NCBI Taxonomy" id="2727402"/>
    <lineage>
        <taxon>Eukaryota</taxon>
        <taxon>Viridiplantae</taxon>
        <taxon>Streptophyta</taxon>
        <taxon>Embryophyta</taxon>
        <taxon>Tracheophyta</taxon>
        <taxon>Spermatophyta</taxon>
        <taxon>Magnoliopsida</taxon>
        <taxon>eudicotyledons</taxon>
        <taxon>Gunneridae</taxon>
        <taxon>Pentapetalae</taxon>
        <taxon>asterids</taxon>
        <taxon>lamiids</taxon>
        <taxon>Lamiales</taxon>
        <taxon>Pedaliaceae</taxon>
        <taxon>Sesamum</taxon>
    </lineage>
</organism>
<feature type="transmembrane region" description="Helical" evidence="8">
    <location>
        <begin position="12"/>
        <end position="31"/>
    </location>
</feature>
<dbReference type="InterPro" id="IPR045249">
    <property type="entry name" value="HARBI1-like"/>
</dbReference>
<dbReference type="InterPro" id="IPR058353">
    <property type="entry name" value="DUF8040"/>
</dbReference>
<dbReference type="Pfam" id="PF26138">
    <property type="entry name" value="DUF8040"/>
    <property type="match status" value="1"/>
</dbReference>
<evidence type="ECO:0000256" key="7">
    <source>
        <dbReference type="ARBA" id="ARBA00023242"/>
    </source>
</evidence>
<keyword evidence="8" id="KW-0812">Transmembrane</keyword>
<dbReference type="GO" id="GO:0005634">
    <property type="term" value="C:nucleus"/>
    <property type="evidence" value="ECO:0007669"/>
    <property type="project" value="UniProtKB-SubCell"/>
</dbReference>
<comment type="caution">
    <text evidence="11">The sequence shown here is derived from an EMBL/GenBank/DDBJ whole genome shotgun (WGS) entry which is preliminary data.</text>
</comment>
<gene>
    <name evidence="11" type="ORF">Slati_0527700</name>
</gene>
<evidence type="ECO:0000256" key="3">
    <source>
        <dbReference type="ARBA" id="ARBA00006958"/>
    </source>
</evidence>
<dbReference type="EMBL" id="JACGWN010000002">
    <property type="protein sequence ID" value="KAL0459005.1"/>
    <property type="molecule type" value="Genomic_DNA"/>
</dbReference>
<evidence type="ECO:0000259" key="10">
    <source>
        <dbReference type="Pfam" id="PF26138"/>
    </source>
</evidence>
<keyword evidence="6" id="KW-0378">Hydrolase</keyword>
<evidence type="ECO:0000256" key="6">
    <source>
        <dbReference type="ARBA" id="ARBA00022801"/>
    </source>
</evidence>
<evidence type="ECO:0000256" key="4">
    <source>
        <dbReference type="ARBA" id="ARBA00022722"/>
    </source>
</evidence>
<sequence>MEPSQPDEIAVAVPAIMIEIVKFLFAFYVVYKRCNTVSQTRRRVRAQPYLMQSRIDDRSKFFRSLFELSDAACIDNLRMDRNAFGMLCYLLEHRGGLKSTIHVNVSEQVAMFLSVLAHPKKNIVRFDFKQLGWTGRHFNNVLDAVLKLHHVLIATPNPIGEDCSDPRWKWFKGCLGALDGTHILVHVPTADRGRYRTRKGQIAVNVLGVCDKNMQFIYVLTGWEGSGSNIRVLRDAISRPDSLKVPTGAVYYLCDKEYTNRDGFLTPYRGVRYRPKEWKHGSLDPQNKEELFNLRHASARNVIEGTFDLLKSHWGVLTSLSHYSIEVQNSIILACCLLHNFIRKEMSEDPMEAPCDEFVEQSTDTNAEYIPSIGTKQPWSKWRDELANQMYTDWKGRRN</sequence>
<evidence type="ECO:0000313" key="11">
    <source>
        <dbReference type="EMBL" id="KAL0459005.1"/>
    </source>
</evidence>
<accession>A0AAW2XZB4</accession>
<evidence type="ECO:0000259" key="9">
    <source>
        <dbReference type="Pfam" id="PF13359"/>
    </source>
</evidence>
<dbReference type="Pfam" id="PF13359">
    <property type="entry name" value="DDE_Tnp_4"/>
    <property type="match status" value="1"/>
</dbReference>
<dbReference type="GO" id="GO:0004518">
    <property type="term" value="F:nuclease activity"/>
    <property type="evidence" value="ECO:0007669"/>
    <property type="project" value="UniProtKB-KW"/>
</dbReference>
<keyword evidence="7" id="KW-0539">Nucleus</keyword>
<evidence type="ECO:0008006" key="12">
    <source>
        <dbReference type="Google" id="ProtNLM"/>
    </source>
</evidence>
<keyword evidence="4" id="KW-0540">Nuclease</keyword>